<accession>A0A8B2NT42</accession>
<dbReference type="Proteomes" id="UP000249590">
    <property type="component" value="Unassembled WGS sequence"/>
</dbReference>
<evidence type="ECO:0000313" key="4">
    <source>
        <dbReference type="Proteomes" id="UP000249590"/>
    </source>
</evidence>
<protein>
    <submittedName>
        <fullName evidence="3">C4-dicarboxylate ABC transporter substrate-binding protein</fullName>
    </submittedName>
</protein>
<dbReference type="InterPro" id="IPR018389">
    <property type="entry name" value="DctP_fam"/>
</dbReference>
<keyword evidence="4" id="KW-1185">Reference proteome</keyword>
<keyword evidence="1 2" id="KW-0732">Signal</keyword>
<dbReference type="AlphaFoldDB" id="A0A8B2NT42"/>
<dbReference type="NCBIfam" id="NF037995">
    <property type="entry name" value="TRAP_S1"/>
    <property type="match status" value="1"/>
</dbReference>
<sequence>MTLLSHLRAAIGAVALTVSAGAATAAENNWKMHVVWVPAREEAQAFTRIAELASENSGGTLAIQVFPGGALGIKDADMLRILPRGTVIQAAGLYPGYLTRDKPEYSFTMPPGVASEPESLKAALPELTKIYGATYEEVGITLLGFVGHPVQKTYIMCKEPVRTLEDLKSKKVRVWEQFQVDTFAKLGISAQIIGQNELYVAMQTGVVDCAVYTVGSALSISLNEVAPYASYLFPYVLHPLNMIVSTSAFEALPEEARTALEEAAATVQEETFDAYLSGKADDVAEEKYKAAGGTVLEPFSAEDREAFTAAAREVWKAASEAGSETAQSNYENLSKIVK</sequence>
<comment type="caution">
    <text evidence="3">The sequence shown here is derived from an EMBL/GenBank/DDBJ whole genome shotgun (WGS) entry which is preliminary data.</text>
</comment>
<dbReference type="PANTHER" id="PTHR33376:SF5">
    <property type="entry name" value="EXTRACYTOPLASMIC SOLUTE RECEPTOR PROTEIN"/>
    <property type="match status" value="1"/>
</dbReference>
<evidence type="ECO:0000256" key="2">
    <source>
        <dbReference type="SAM" id="SignalP"/>
    </source>
</evidence>
<dbReference type="RefSeq" id="WP_111345434.1">
    <property type="nucleotide sequence ID" value="NZ_JAIWKD010000002.1"/>
</dbReference>
<name>A0A8B2NT42_9HYPH</name>
<gene>
    <name evidence="3" type="ORF">DLJ53_12060</name>
</gene>
<dbReference type="Gene3D" id="3.40.190.170">
    <property type="entry name" value="Bacterial extracellular solute-binding protein, family 7"/>
    <property type="match status" value="1"/>
</dbReference>
<dbReference type="OrthoDB" id="9799287at2"/>
<dbReference type="Pfam" id="PF03480">
    <property type="entry name" value="DctP"/>
    <property type="match status" value="1"/>
</dbReference>
<dbReference type="PANTHER" id="PTHR33376">
    <property type="match status" value="1"/>
</dbReference>
<dbReference type="EMBL" id="QHHQ01000002">
    <property type="protein sequence ID" value="RAI02101.1"/>
    <property type="molecule type" value="Genomic_DNA"/>
</dbReference>
<feature type="signal peptide" evidence="2">
    <location>
        <begin position="1"/>
        <end position="25"/>
    </location>
</feature>
<proteinExistence type="predicted"/>
<dbReference type="InterPro" id="IPR038404">
    <property type="entry name" value="TRAP_DctP_sf"/>
</dbReference>
<dbReference type="GO" id="GO:0055085">
    <property type="term" value="P:transmembrane transport"/>
    <property type="evidence" value="ECO:0007669"/>
    <property type="project" value="InterPro"/>
</dbReference>
<feature type="chain" id="PRO_5032475179" evidence="2">
    <location>
        <begin position="26"/>
        <end position="338"/>
    </location>
</feature>
<reference evidence="3 4" key="1">
    <citation type="submission" date="2018-05" db="EMBL/GenBank/DDBJ databases">
        <title>Acuticoccus sediminis sp. nov., isolated from deep-sea sediment of Indian Ocean.</title>
        <authorList>
            <person name="Liu X."/>
            <person name="Lai Q."/>
            <person name="Du Y."/>
            <person name="Sun F."/>
            <person name="Zhang X."/>
            <person name="Wang S."/>
            <person name="Shao Z."/>
        </authorList>
    </citation>
    <scope>NUCLEOTIDE SEQUENCE [LARGE SCALE GENOMIC DNA]</scope>
    <source>
        <strain evidence="3 4">PTG4-2</strain>
    </source>
</reference>
<organism evidence="3 4">
    <name type="scientific">Acuticoccus sediminis</name>
    <dbReference type="NCBI Taxonomy" id="2184697"/>
    <lineage>
        <taxon>Bacteria</taxon>
        <taxon>Pseudomonadati</taxon>
        <taxon>Pseudomonadota</taxon>
        <taxon>Alphaproteobacteria</taxon>
        <taxon>Hyphomicrobiales</taxon>
        <taxon>Amorphaceae</taxon>
        <taxon>Acuticoccus</taxon>
    </lineage>
</organism>
<evidence type="ECO:0000256" key="1">
    <source>
        <dbReference type="ARBA" id="ARBA00022729"/>
    </source>
</evidence>
<evidence type="ECO:0000313" key="3">
    <source>
        <dbReference type="EMBL" id="RAI02101.1"/>
    </source>
</evidence>